<dbReference type="RefSeq" id="WP_011194900.1">
    <property type="nucleotide sequence ID" value="NZ_JACSIR010000178.1"/>
</dbReference>
<protein>
    <submittedName>
        <fullName evidence="1">Quinate 5-dehydrogenase</fullName>
    </submittedName>
</protein>
<reference evidence="2" key="1">
    <citation type="submission" date="2016-04" db="EMBL/GenBank/DDBJ databases">
        <authorList>
            <person name="Antunes L.P."/>
            <person name="Martins L.F."/>
            <person name="Pereira R.V."/>
            <person name="Thomas A.M."/>
            <person name="Barbosa D."/>
            <person name="Nascimento L."/>
            <person name="Silva G.M."/>
            <person name="Condomitti G.W."/>
            <person name="Digiampietri L.A."/>
            <person name="Lombardi K.C."/>
            <person name="Ramos P.L."/>
            <person name="Quaggio R.B."/>
            <person name="Oliveira J.C."/>
            <person name="Pascon R.C."/>
            <person name="Cruz J.B."/>
            <person name="Silva A.M."/>
            <person name="Setubal J.C."/>
        </authorList>
    </citation>
    <scope>NUCLEOTIDE SEQUENCE [LARGE SCALE GENOMIC DNA]</scope>
</reference>
<evidence type="ECO:0000313" key="1">
    <source>
        <dbReference type="EMBL" id="OTA41299.1"/>
    </source>
</evidence>
<dbReference type="AlphaFoldDB" id="A0A1Y2T4S8"/>
<gene>
    <name evidence="1" type="ORF">A6D92_08000</name>
</gene>
<organism evidence="1 2">
    <name type="scientific">Symbiobacterium thermophilum</name>
    <dbReference type="NCBI Taxonomy" id="2734"/>
    <lineage>
        <taxon>Bacteria</taxon>
        <taxon>Bacillati</taxon>
        <taxon>Bacillota</taxon>
        <taxon>Clostridia</taxon>
        <taxon>Eubacteriales</taxon>
        <taxon>Symbiobacteriaceae</taxon>
        <taxon>Symbiobacterium</taxon>
    </lineage>
</organism>
<comment type="caution">
    <text evidence="1">The sequence shown here is derived from an EMBL/GenBank/DDBJ whole genome shotgun (WGS) entry which is preliminary data.</text>
</comment>
<proteinExistence type="predicted"/>
<evidence type="ECO:0000313" key="2">
    <source>
        <dbReference type="Proteomes" id="UP000194267"/>
    </source>
</evidence>
<dbReference type="OMA" id="IAGDFHY"/>
<dbReference type="EMBL" id="LWLV01000590">
    <property type="protein sequence ID" value="OTA41299.1"/>
    <property type="molecule type" value="Genomic_DNA"/>
</dbReference>
<accession>A0A1Y2T4S8</accession>
<sequence length="307" mass="33881">MKRIVSVSLGSSRRNSVATVSVLGEEVTVERIGTDGSIEQAIALIRELDGKVDAFGMGGIDLYVYAGGRRYAFRDAKRIAAAAVRTPIVDGSGLKNTLERRAVYWLDRNVMPLRGKRVLMVASVDRFGMAEALVDVGADIVFGDMMFALGIPIPIRSFRTIHVLARILLPIITQLPFTWLYPTGAKQETHQPRFTEYYQWADLIAGDWLYIRRYAPDRLEGKTILTNTVTPADIEWMKQAGVATLVTTTPNLGGRSFGTNLMEGLIVAAAKKRADEMSPADYEEWLDRIGFTPRVERPAARGSAAGD</sequence>
<dbReference type="Proteomes" id="UP000194267">
    <property type="component" value="Unassembled WGS sequence"/>
</dbReference>
<name>A0A1Y2T4S8_SYMTR</name>